<accession>A0A923NFN1</accession>
<dbReference type="AlphaFoldDB" id="A0A923NFN1"/>
<reference evidence="4" key="1">
    <citation type="submission" date="2020-08" db="EMBL/GenBank/DDBJ databases">
        <authorList>
            <person name="Liu C."/>
            <person name="Sun Q."/>
        </authorList>
    </citation>
    <scope>NUCLEOTIDE SEQUENCE</scope>
    <source>
        <strain evidence="4">BX16</strain>
    </source>
</reference>
<dbReference type="SUPFAM" id="SSF88659">
    <property type="entry name" value="Sigma3 and sigma4 domains of RNA polymerase sigma factors"/>
    <property type="match status" value="1"/>
</dbReference>
<dbReference type="InterPro" id="IPR054831">
    <property type="entry name" value="UPF0122_fam_protein"/>
</dbReference>
<dbReference type="RefSeq" id="WP_177265050.1">
    <property type="nucleotide sequence ID" value="NZ_JACRWC010000058.1"/>
</dbReference>
<dbReference type="InterPro" id="IPR036388">
    <property type="entry name" value="WH-like_DNA-bd_sf"/>
</dbReference>
<dbReference type="EMBL" id="JACRWC010000058">
    <property type="protein sequence ID" value="MBC5999300.1"/>
    <property type="molecule type" value="Genomic_DNA"/>
</dbReference>
<dbReference type="InterPro" id="IPR007394">
    <property type="entry name" value="UPF0122"/>
</dbReference>
<dbReference type="HAMAP" id="MF_00245">
    <property type="entry name" value="UPF0122"/>
    <property type="match status" value="1"/>
</dbReference>
<sequence length="124" mass="14191">MKIDDVIQTSLLYDFYGSLLTDRQREVMELYYGENLSLSEIAAEFSISRQGVHDALKNAGRALHEYEQKLGLVDKFQQSREAIGDIDERIEGLMEDVQKQEALVPAEVTAELQKIKDIIDKLEE</sequence>
<proteinExistence type="inferred from homology"/>
<dbReference type="GO" id="GO:0003677">
    <property type="term" value="F:DNA binding"/>
    <property type="evidence" value="ECO:0007669"/>
    <property type="project" value="UniProtKB-KW"/>
</dbReference>
<dbReference type="Proteomes" id="UP000644115">
    <property type="component" value="Unassembled WGS sequence"/>
</dbReference>
<dbReference type="Pfam" id="PF04297">
    <property type="entry name" value="UPF0122"/>
    <property type="match status" value="1"/>
</dbReference>
<evidence type="ECO:0000256" key="2">
    <source>
        <dbReference type="ARBA" id="ARBA00024764"/>
    </source>
</evidence>
<evidence type="ECO:0000313" key="4">
    <source>
        <dbReference type="EMBL" id="MBC5999300.1"/>
    </source>
</evidence>
<organism evidence="4 5">
    <name type="scientific">Lentihominibacter faecis</name>
    <dbReference type="NCBI Taxonomy" id="2764712"/>
    <lineage>
        <taxon>Bacteria</taxon>
        <taxon>Bacillati</taxon>
        <taxon>Bacillota</taxon>
        <taxon>Clostridia</taxon>
        <taxon>Peptostreptococcales</taxon>
        <taxon>Anaerovoracaceae</taxon>
        <taxon>Lentihominibacter</taxon>
    </lineage>
</organism>
<keyword evidence="5" id="KW-1185">Reference proteome</keyword>
<dbReference type="InterPro" id="IPR013324">
    <property type="entry name" value="RNA_pol_sigma_r3/r4-like"/>
</dbReference>
<evidence type="ECO:0000256" key="1">
    <source>
        <dbReference type="ARBA" id="ARBA00008720"/>
    </source>
</evidence>
<dbReference type="NCBIfam" id="NF045758">
    <property type="entry name" value="YlxM"/>
    <property type="match status" value="1"/>
</dbReference>
<name>A0A923NFN1_9FIRM</name>
<protein>
    <recommendedName>
        <fullName evidence="3">UPF0122 protein H8876_04740</fullName>
    </recommendedName>
</protein>
<comment type="similarity">
    <text evidence="1 3">Belongs to the UPF0122 family.</text>
</comment>
<evidence type="ECO:0000313" key="5">
    <source>
        <dbReference type="Proteomes" id="UP000644115"/>
    </source>
</evidence>
<evidence type="ECO:0000256" key="3">
    <source>
        <dbReference type="HAMAP-Rule" id="MF_00245"/>
    </source>
</evidence>
<dbReference type="PANTHER" id="PTHR40083:SF1">
    <property type="entry name" value="UPF0122 PROTEIN YLXM"/>
    <property type="match status" value="1"/>
</dbReference>
<dbReference type="Gene3D" id="1.10.10.10">
    <property type="entry name" value="Winged helix-like DNA-binding domain superfamily/Winged helix DNA-binding domain"/>
    <property type="match status" value="1"/>
</dbReference>
<comment type="function">
    <text evidence="2 3">Might take part in the signal recognition particle (SRP) pathway. This is inferred from the conservation of its genetic proximity to ftsY/ffh. May be a regulatory protein.</text>
</comment>
<keyword evidence="4" id="KW-0238">DNA-binding</keyword>
<gene>
    <name evidence="4" type="ORF">H8876_04740</name>
</gene>
<dbReference type="PANTHER" id="PTHR40083">
    <property type="entry name" value="UPF0122 PROTEIN CBO2450/CLC_2298"/>
    <property type="match status" value="1"/>
</dbReference>
<comment type="caution">
    <text evidence="4">The sequence shown here is derived from an EMBL/GenBank/DDBJ whole genome shotgun (WGS) entry which is preliminary data.</text>
</comment>